<dbReference type="PANTHER" id="PTHR43834:SF6">
    <property type="entry name" value="GTPASE DER"/>
    <property type="match status" value="1"/>
</dbReference>
<dbReference type="FunFam" id="3.40.50.300:FF:000040">
    <property type="entry name" value="GTPase Der"/>
    <property type="match status" value="1"/>
</dbReference>
<dbReference type="NCBIfam" id="TIGR00231">
    <property type="entry name" value="small_GTP"/>
    <property type="match status" value="2"/>
</dbReference>
<name>A0A6I0EUY2_9FIRM</name>
<dbReference type="InterPro" id="IPR016484">
    <property type="entry name" value="GTPase_Der"/>
</dbReference>
<keyword evidence="4 11" id="KW-0677">Repeat</keyword>
<dbReference type="Proteomes" id="UP000468766">
    <property type="component" value="Unassembled WGS sequence"/>
</dbReference>
<dbReference type="Gene3D" id="3.30.300.20">
    <property type="match status" value="1"/>
</dbReference>
<feature type="domain" description="EngA-type G" evidence="12">
    <location>
        <begin position="4"/>
        <end position="168"/>
    </location>
</feature>
<evidence type="ECO:0000256" key="10">
    <source>
        <dbReference type="PROSITE-ProRule" id="PRU01049"/>
    </source>
</evidence>
<feature type="binding site" evidence="9">
    <location>
        <begin position="10"/>
        <end position="17"/>
    </location>
    <ligand>
        <name>GTP</name>
        <dbReference type="ChEBI" id="CHEBI:37565"/>
        <label>1</label>
    </ligand>
</feature>
<evidence type="ECO:0000256" key="3">
    <source>
        <dbReference type="ARBA" id="ARBA00022517"/>
    </source>
</evidence>
<proteinExistence type="inferred from homology"/>
<dbReference type="RefSeq" id="WP_151618169.1">
    <property type="nucleotide sequence ID" value="NZ_WBXO01000001.1"/>
</dbReference>
<dbReference type="InterPro" id="IPR031166">
    <property type="entry name" value="G_ENGA"/>
</dbReference>
<dbReference type="InterPro" id="IPR032859">
    <property type="entry name" value="KH_dom-like"/>
</dbReference>
<comment type="similarity">
    <text evidence="1 9 10 11">Belongs to the TRAFAC class TrmE-Era-EngA-EngB-Septin-like GTPase superfamily. EngA (Der) GTPase family.</text>
</comment>
<keyword evidence="5 9" id="KW-0547">Nucleotide-binding</keyword>
<dbReference type="CDD" id="cd01894">
    <property type="entry name" value="EngA1"/>
    <property type="match status" value="1"/>
</dbReference>
<dbReference type="NCBIfam" id="TIGR03594">
    <property type="entry name" value="GTPase_EngA"/>
    <property type="match status" value="1"/>
</dbReference>
<dbReference type="InterPro" id="IPR027417">
    <property type="entry name" value="P-loop_NTPase"/>
</dbReference>
<evidence type="ECO:0000256" key="6">
    <source>
        <dbReference type="ARBA" id="ARBA00023134"/>
    </source>
</evidence>
<dbReference type="SUPFAM" id="SSF52540">
    <property type="entry name" value="P-loop containing nucleoside triphosphate hydrolases"/>
    <property type="match status" value="2"/>
</dbReference>
<feature type="binding site" evidence="9">
    <location>
        <begin position="229"/>
        <end position="233"/>
    </location>
    <ligand>
        <name>GTP</name>
        <dbReference type="ChEBI" id="CHEBI:37565"/>
        <label>2</label>
    </ligand>
</feature>
<dbReference type="Gene3D" id="3.40.50.300">
    <property type="entry name" value="P-loop containing nucleotide triphosphate hydrolases"/>
    <property type="match status" value="2"/>
</dbReference>
<organism evidence="13 14">
    <name type="scientific">Heliorestis acidaminivorans</name>
    <dbReference type="NCBI Taxonomy" id="553427"/>
    <lineage>
        <taxon>Bacteria</taxon>
        <taxon>Bacillati</taxon>
        <taxon>Bacillota</taxon>
        <taxon>Clostridia</taxon>
        <taxon>Eubacteriales</taxon>
        <taxon>Heliobacteriaceae</taxon>
        <taxon>Heliorestis</taxon>
    </lineage>
</organism>
<feature type="binding site" evidence="9">
    <location>
        <begin position="182"/>
        <end position="189"/>
    </location>
    <ligand>
        <name>GTP</name>
        <dbReference type="ChEBI" id="CHEBI:37565"/>
        <label>2</label>
    </ligand>
</feature>
<dbReference type="OrthoDB" id="9805918at2"/>
<accession>A0A6I0EUY2</accession>
<feature type="domain" description="EngA-type G" evidence="12">
    <location>
        <begin position="176"/>
        <end position="351"/>
    </location>
</feature>
<dbReference type="InterPro" id="IPR015946">
    <property type="entry name" value="KH_dom-like_a/b"/>
</dbReference>
<sequence>MAKPIVAIVGRPNVGKSTLFNRISGGRVAIVEDQPGVTRDRIYRDAKWLERSFTLIDTGGLEIAEYENPFSDVVRVQAEVAIAEAELVLFVVDGKQGITGEDEKIAEILRKTKKPVLLVVNKIEDFAKNLHMEFYALGLGDPIPISASHGMNTGDLLDMVVEALPEIEEDYAPDVVKIAIIGRPNVGKSSLTNALLGQERVIVSDIPGTTRDAIDTPFERDGKNYVVIDTAGMRRRARVDEAIERYSVMRALRAVDRSDVVLMVIDASQGVTEQDKKIAGYAHEGGKGCILVLNKWDLVPKDEKTMQKYDKVIRSELAFMQYAPTLYVSAKTGQRLPKIVEIIDFVAEQTNRRISTSILNELLADIVRVTPPPTDKGKKLKIYYVTQAGVKPPTFVFFVNDEELFHFSYRRHIQNRFRETFGFEGSPIRFFIRQREKD</sequence>
<dbReference type="HAMAP" id="MF_00195">
    <property type="entry name" value="GTPase_Der"/>
    <property type="match status" value="1"/>
</dbReference>
<dbReference type="GO" id="GO:0005525">
    <property type="term" value="F:GTP binding"/>
    <property type="evidence" value="ECO:0007669"/>
    <property type="project" value="UniProtKB-UniRule"/>
</dbReference>
<evidence type="ECO:0000256" key="1">
    <source>
        <dbReference type="ARBA" id="ARBA00008279"/>
    </source>
</evidence>
<evidence type="ECO:0000256" key="2">
    <source>
        <dbReference type="ARBA" id="ARBA00020953"/>
    </source>
</evidence>
<feature type="binding site" evidence="9">
    <location>
        <begin position="121"/>
        <end position="124"/>
    </location>
    <ligand>
        <name>GTP</name>
        <dbReference type="ChEBI" id="CHEBI:37565"/>
        <label>1</label>
    </ligand>
</feature>
<keyword evidence="3 9" id="KW-0690">Ribosome biogenesis</keyword>
<feature type="binding site" evidence="9">
    <location>
        <begin position="294"/>
        <end position="297"/>
    </location>
    <ligand>
        <name>GTP</name>
        <dbReference type="ChEBI" id="CHEBI:37565"/>
        <label>2</label>
    </ligand>
</feature>
<feature type="binding site" evidence="9">
    <location>
        <begin position="57"/>
        <end position="61"/>
    </location>
    <ligand>
        <name>GTP</name>
        <dbReference type="ChEBI" id="CHEBI:37565"/>
        <label>1</label>
    </ligand>
</feature>
<evidence type="ECO:0000259" key="12">
    <source>
        <dbReference type="PROSITE" id="PS51712"/>
    </source>
</evidence>
<protein>
    <recommendedName>
        <fullName evidence="2 9">GTPase Der</fullName>
    </recommendedName>
    <alternativeName>
        <fullName evidence="7 9">GTP-binding protein EngA</fullName>
    </alternativeName>
</protein>
<dbReference type="Pfam" id="PF01926">
    <property type="entry name" value="MMR_HSR1"/>
    <property type="match status" value="2"/>
</dbReference>
<dbReference type="PROSITE" id="PS51712">
    <property type="entry name" value="G_ENGA"/>
    <property type="match status" value="2"/>
</dbReference>
<comment type="subunit">
    <text evidence="9">Associates with the 50S ribosomal subunit.</text>
</comment>
<gene>
    <name evidence="9" type="primary">der</name>
    <name evidence="13" type="ORF">F9B85_02605</name>
</gene>
<dbReference type="Pfam" id="PF14714">
    <property type="entry name" value="KH_dom-like"/>
    <property type="match status" value="1"/>
</dbReference>
<evidence type="ECO:0000313" key="13">
    <source>
        <dbReference type="EMBL" id="KAB2954585.1"/>
    </source>
</evidence>
<keyword evidence="6 9" id="KW-0342">GTP-binding</keyword>
<dbReference type="InterPro" id="IPR005225">
    <property type="entry name" value="Small_GTP-bd"/>
</dbReference>
<dbReference type="CDD" id="cd01895">
    <property type="entry name" value="EngA2"/>
    <property type="match status" value="1"/>
</dbReference>
<evidence type="ECO:0000256" key="7">
    <source>
        <dbReference type="ARBA" id="ARBA00032345"/>
    </source>
</evidence>
<dbReference type="PANTHER" id="PTHR43834">
    <property type="entry name" value="GTPASE DER"/>
    <property type="match status" value="1"/>
</dbReference>
<dbReference type="EMBL" id="WBXO01000001">
    <property type="protein sequence ID" value="KAB2954585.1"/>
    <property type="molecule type" value="Genomic_DNA"/>
</dbReference>
<dbReference type="GO" id="GO:0042254">
    <property type="term" value="P:ribosome biogenesis"/>
    <property type="evidence" value="ECO:0007669"/>
    <property type="project" value="UniProtKB-KW"/>
</dbReference>
<evidence type="ECO:0000256" key="4">
    <source>
        <dbReference type="ARBA" id="ARBA00022737"/>
    </source>
</evidence>
<dbReference type="AlphaFoldDB" id="A0A6I0EUY2"/>
<keyword evidence="14" id="KW-1185">Reference proteome</keyword>
<evidence type="ECO:0000256" key="8">
    <source>
        <dbReference type="ARBA" id="ARBA00053470"/>
    </source>
</evidence>
<comment type="caution">
    <text evidence="13">The sequence shown here is derived from an EMBL/GenBank/DDBJ whole genome shotgun (WGS) entry which is preliminary data.</text>
</comment>
<evidence type="ECO:0000256" key="9">
    <source>
        <dbReference type="HAMAP-Rule" id="MF_00195"/>
    </source>
</evidence>
<dbReference type="PRINTS" id="PR00326">
    <property type="entry name" value="GTP1OBG"/>
</dbReference>
<dbReference type="GO" id="GO:0043022">
    <property type="term" value="F:ribosome binding"/>
    <property type="evidence" value="ECO:0007669"/>
    <property type="project" value="TreeGrafter"/>
</dbReference>
<evidence type="ECO:0000313" key="14">
    <source>
        <dbReference type="Proteomes" id="UP000468766"/>
    </source>
</evidence>
<evidence type="ECO:0000256" key="5">
    <source>
        <dbReference type="ARBA" id="ARBA00022741"/>
    </source>
</evidence>
<dbReference type="PIRSF" id="PIRSF006485">
    <property type="entry name" value="GTP-binding_EngA"/>
    <property type="match status" value="1"/>
</dbReference>
<dbReference type="FunFam" id="3.30.300.20:FF:000004">
    <property type="entry name" value="GTPase Der"/>
    <property type="match status" value="1"/>
</dbReference>
<dbReference type="InterPro" id="IPR006073">
    <property type="entry name" value="GTP-bd"/>
</dbReference>
<dbReference type="FunFam" id="3.40.50.300:FF:000057">
    <property type="entry name" value="GTPase Der"/>
    <property type="match status" value="1"/>
</dbReference>
<comment type="function">
    <text evidence="8 9 11">GTPase that plays an essential role in the late steps of ribosome biogenesis.</text>
</comment>
<evidence type="ECO:0000256" key="11">
    <source>
        <dbReference type="RuleBase" id="RU004481"/>
    </source>
</evidence>
<reference evidence="13 14" key="1">
    <citation type="submission" date="2019-10" db="EMBL/GenBank/DDBJ databases">
        <title>Whole-genome sequence of the extremophile Heliorestis acidaminivorans DSM 24790.</title>
        <authorList>
            <person name="Kyndt J.A."/>
            <person name="Meyer T.E."/>
        </authorList>
    </citation>
    <scope>NUCLEOTIDE SEQUENCE [LARGE SCALE GENOMIC DNA]</scope>
    <source>
        <strain evidence="13 14">DSM 24790</strain>
    </source>
</reference>